<name>A0A2K8U3T2_9GAMM</name>
<accession>A0A2K8U3T2</accession>
<dbReference type="KEGG" id="tsy:THSYN_04220"/>
<proteinExistence type="predicted"/>
<keyword evidence="2" id="KW-1185">Reference proteome</keyword>
<sequence>MLQGIDGSARLSVSRRGHSAEILRAGRYAESDLEHLLEELSDMSRSERREPESRLMQRVVWVLTTAVTLNACDVCMTTQCRGRPFLPSQEVISGGHPGIQIPRIPRAVY</sequence>
<dbReference type="Gene3D" id="1.20.1220.20">
    <property type="entry name" value="Uncharcterised protein PF01724"/>
    <property type="match status" value="1"/>
</dbReference>
<evidence type="ECO:0000313" key="1">
    <source>
        <dbReference type="EMBL" id="AUB80243.1"/>
    </source>
</evidence>
<protein>
    <submittedName>
        <fullName evidence="1">Uncharacterized protein</fullName>
    </submittedName>
</protein>
<dbReference type="Proteomes" id="UP000232638">
    <property type="component" value="Chromosome"/>
</dbReference>
<dbReference type="RefSeq" id="WP_100918048.1">
    <property type="nucleotide sequence ID" value="NZ_CP020370.1"/>
</dbReference>
<dbReference type="Pfam" id="PF01724">
    <property type="entry name" value="DUF29"/>
    <property type="match status" value="1"/>
</dbReference>
<dbReference type="EMBL" id="CP020370">
    <property type="protein sequence ID" value="AUB80243.1"/>
    <property type="molecule type" value="Genomic_DNA"/>
</dbReference>
<organism evidence="1 2">
    <name type="scientific">Candidatus Thiodictyon syntrophicum</name>
    <dbReference type="NCBI Taxonomy" id="1166950"/>
    <lineage>
        <taxon>Bacteria</taxon>
        <taxon>Pseudomonadati</taxon>
        <taxon>Pseudomonadota</taxon>
        <taxon>Gammaproteobacteria</taxon>
        <taxon>Chromatiales</taxon>
        <taxon>Chromatiaceae</taxon>
        <taxon>Thiodictyon</taxon>
    </lineage>
</organism>
<dbReference type="AlphaFoldDB" id="A0A2K8U3T2"/>
<reference evidence="1 2" key="1">
    <citation type="submission" date="2017-03" db="EMBL/GenBank/DDBJ databases">
        <title>Complete genome sequence of Candidatus 'Thiodictyon syntrophicum' sp. nov. strain Cad16T, a photolithoautotroph purple sulfur bacterium isolated from an alpine meromictic lake.</title>
        <authorList>
            <person name="Luedin S.M."/>
            <person name="Pothier J.F."/>
            <person name="Danza F."/>
            <person name="Storelli N."/>
            <person name="Wittwer M."/>
            <person name="Tonolla M."/>
        </authorList>
    </citation>
    <scope>NUCLEOTIDE SEQUENCE [LARGE SCALE GENOMIC DNA]</scope>
    <source>
        <strain evidence="1 2">Cad16T</strain>
    </source>
</reference>
<gene>
    <name evidence="1" type="ORF">THSYN_04220</name>
</gene>
<evidence type="ECO:0000313" key="2">
    <source>
        <dbReference type="Proteomes" id="UP000232638"/>
    </source>
</evidence>